<evidence type="ECO:0000313" key="2">
    <source>
        <dbReference type="EMBL" id="APC39172.1"/>
    </source>
</evidence>
<dbReference type="GO" id="GO:0003677">
    <property type="term" value="F:DNA binding"/>
    <property type="evidence" value="ECO:0007669"/>
    <property type="project" value="UniProtKB-KW"/>
</dbReference>
<dbReference type="NCBIfam" id="TIGR01766">
    <property type="entry name" value="IS200/IS605 family accessory protein TnpB-like domain"/>
    <property type="match status" value="1"/>
</dbReference>
<dbReference type="AlphaFoldDB" id="A0A1J0GCT8"/>
<organism evidence="2 3">
    <name type="scientific">Clostridium estertheticum subsp. estertheticum</name>
    <dbReference type="NCBI Taxonomy" id="1552"/>
    <lineage>
        <taxon>Bacteria</taxon>
        <taxon>Bacillati</taxon>
        <taxon>Bacillota</taxon>
        <taxon>Clostridia</taxon>
        <taxon>Eubacteriales</taxon>
        <taxon>Clostridiaceae</taxon>
        <taxon>Clostridium</taxon>
    </lineage>
</organism>
<keyword evidence="3" id="KW-1185">Reference proteome</keyword>
<dbReference type="RefSeq" id="WP_071611468.1">
    <property type="nucleotide sequence ID" value="NZ_CP015756.1"/>
</dbReference>
<keyword evidence="1" id="KW-0238">DNA-binding</keyword>
<proteinExistence type="predicted"/>
<accession>A0A1J0GCT8</accession>
<evidence type="ECO:0000313" key="3">
    <source>
        <dbReference type="Proteomes" id="UP000182569"/>
    </source>
</evidence>
<evidence type="ECO:0008006" key="4">
    <source>
        <dbReference type="Google" id="ProtNLM"/>
    </source>
</evidence>
<reference evidence="3" key="1">
    <citation type="journal article" date="2016" name="Front. Microbiol.">
        <title>Complete Genome Sequence of Clostridium estertheticum DSM 8809, a Microbe Identified in Spoiled Vacuum Packed Beef.</title>
        <authorList>
            <person name="Yu Z."/>
            <person name="Gunn L."/>
            <person name="Brennan E."/>
            <person name="Reid R."/>
            <person name="Wall P.G."/>
            <person name="Gaora O.P."/>
            <person name="Hurley D."/>
            <person name="Bolton D."/>
            <person name="Fanning S."/>
        </authorList>
    </citation>
    <scope>NUCLEOTIDE SEQUENCE [LARGE SCALE GENOMIC DNA]</scope>
    <source>
        <strain evidence="3">DSM 8809</strain>
    </source>
</reference>
<dbReference type="EMBL" id="CP015756">
    <property type="protein sequence ID" value="APC39172.1"/>
    <property type="molecule type" value="Genomic_DNA"/>
</dbReference>
<sequence length="496" mass="57465">MKATLRCLLYNPSNEDFDLISDMMNHFCKAKHFAYKRLEENRFTEGFKIHELSKIVSENYGLNSRQSKDAVEQARQTMISQVQLLNLRITECEGKVEKLLKKFDKGVKLEQRHGLISKLDKRLRKLCTYLTHKTNNTLPSVIFGGKENFYKRCKGTISKEDYQLHRNNQFVSRGDKTKKGNPNLRIVIKDTNVYLEITTLESTKTDSRLKSDGSFTKSKITYKKILTPIYIPQKLSKKTGKINGFNYKDKLLMQVVNENPYQVELLLRDGKIYAHVTFELEKTEVTNTCHNLIIGIDTNPDGLALTMIDNKGNYKWHYYLKNTELLTASSTRRVNLWGELAKSVVWASKTYGCGIAVEDLKFINDKDVHSKIARKTSQFCYRLILTMLESACYKNGVEFIKVKPQYTSKIGLYKYCQQYGMDVHNGAAMVIARRSYGFKEKVPKLYKGFFKPIPIIKDGKLTYTNTTYSNEWSNWYNVSARFKIDTSKGLLPRICY</sequence>
<dbReference type="KEGG" id="ceu:A7L45_03375"/>
<name>A0A1J0GCT8_9CLOT</name>
<dbReference type="STRING" id="1552.A7L45_03375"/>
<evidence type="ECO:0000256" key="1">
    <source>
        <dbReference type="ARBA" id="ARBA00023125"/>
    </source>
</evidence>
<protein>
    <recommendedName>
        <fullName evidence="4">Transposase</fullName>
    </recommendedName>
</protein>
<gene>
    <name evidence="2" type="ORF">A7L45_03375</name>
</gene>
<dbReference type="Proteomes" id="UP000182569">
    <property type="component" value="Chromosome"/>
</dbReference>
<dbReference type="InterPro" id="IPR010095">
    <property type="entry name" value="Cas12f1-like_TNB"/>
</dbReference>